<evidence type="ECO:0000256" key="3">
    <source>
        <dbReference type="ARBA" id="ARBA00009561"/>
    </source>
</evidence>
<gene>
    <name evidence="11" type="ORF">K461DRAFT_230841</name>
</gene>
<dbReference type="AlphaFoldDB" id="A0A9P4IZ67"/>
<feature type="transmembrane region" description="Helical" evidence="9">
    <location>
        <begin position="179"/>
        <end position="200"/>
    </location>
</feature>
<organism evidence="11 12">
    <name type="scientific">Myriangium duriaei CBS 260.36</name>
    <dbReference type="NCBI Taxonomy" id="1168546"/>
    <lineage>
        <taxon>Eukaryota</taxon>
        <taxon>Fungi</taxon>
        <taxon>Dikarya</taxon>
        <taxon>Ascomycota</taxon>
        <taxon>Pezizomycotina</taxon>
        <taxon>Dothideomycetes</taxon>
        <taxon>Dothideomycetidae</taxon>
        <taxon>Myriangiales</taxon>
        <taxon>Myriangiaceae</taxon>
        <taxon>Myriangium</taxon>
    </lineage>
</organism>
<dbReference type="EMBL" id="ML996091">
    <property type="protein sequence ID" value="KAF2149463.1"/>
    <property type="molecule type" value="Genomic_DNA"/>
</dbReference>
<feature type="transmembrane region" description="Helical" evidence="9">
    <location>
        <begin position="295"/>
        <end position="316"/>
    </location>
</feature>
<keyword evidence="8 9" id="KW-0472">Membrane</keyword>
<evidence type="ECO:0000256" key="6">
    <source>
        <dbReference type="ARBA" id="ARBA00022824"/>
    </source>
</evidence>
<sequence>MKLLQTLTASLLLPLAALGAKQTGDEKFNDYHSKQLTKAGPLKLTDSSYSRLVGAPRNYSSAILLTALDARFGCALCNEFQPEWDLLARSWIKGDKGAQSRTVFGTLDFLDGKGTFQSLGLQTAPILLVFPPTEGPHAKPDGQPKRLDFNQASNADTTHNFISSVTPGPHPRLVRPTDWVKIITTTVAILGAISFLTVAAPHILPIVQNRNLWAAISLIAILLFTSGHMFNHIRKVPYVAGDGKGKVSYFAGGFQNQFGLETQIIAAIYGVLSFVTISLALKVPRMADARTQKIAVFVYGGIMFGTYSFLMSVFRIKNGGYPFYLPPF</sequence>
<evidence type="ECO:0000256" key="1">
    <source>
        <dbReference type="ARBA" id="ARBA00002791"/>
    </source>
</evidence>
<evidence type="ECO:0000256" key="10">
    <source>
        <dbReference type="SAM" id="SignalP"/>
    </source>
</evidence>
<evidence type="ECO:0000256" key="7">
    <source>
        <dbReference type="ARBA" id="ARBA00022989"/>
    </source>
</evidence>
<evidence type="ECO:0000256" key="8">
    <source>
        <dbReference type="ARBA" id="ARBA00023136"/>
    </source>
</evidence>
<dbReference type="Pfam" id="PF04756">
    <property type="entry name" value="OST3_OST6"/>
    <property type="match status" value="1"/>
</dbReference>
<protein>
    <submittedName>
        <fullName evidence="11">OST3/OST6 family protein</fullName>
    </submittedName>
</protein>
<dbReference type="FunFam" id="3.40.30.10:FF:000302">
    <property type="entry name" value="Oligosaccharyl transferase subunit (Gamma), putative"/>
    <property type="match status" value="1"/>
</dbReference>
<name>A0A9P4IZ67_9PEZI</name>
<feature type="transmembrane region" description="Helical" evidence="9">
    <location>
        <begin position="212"/>
        <end position="230"/>
    </location>
</feature>
<dbReference type="GO" id="GO:0008250">
    <property type="term" value="C:oligosaccharyltransferase complex"/>
    <property type="evidence" value="ECO:0007669"/>
    <property type="project" value="TreeGrafter"/>
</dbReference>
<accession>A0A9P4IZ67</accession>
<dbReference type="GO" id="GO:0018279">
    <property type="term" value="P:protein N-linked glycosylation via asparagine"/>
    <property type="evidence" value="ECO:0007669"/>
    <property type="project" value="TreeGrafter"/>
</dbReference>
<dbReference type="Proteomes" id="UP000799439">
    <property type="component" value="Unassembled WGS sequence"/>
</dbReference>
<proteinExistence type="inferred from homology"/>
<evidence type="ECO:0000256" key="5">
    <source>
        <dbReference type="ARBA" id="ARBA00022729"/>
    </source>
</evidence>
<keyword evidence="6" id="KW-0256">Endoplasmic reticulum</keyword>
<evidence type="ECO:0000256" key="9">
    <source>
        <dbReference type="SAM" id="Phobius"/>
    </source>
</evidence>
<evidence type="ECO:0000313" key="11">
    <source>
        <dbReference type="EMBL" id="KAF2149463.1"/>
    </source>
</evidence>
<comment type="similarity">
    <text evidence="3">Belongs to the OST3/OST6 family.</text>
</comment>
<keyword evidence="7 9" id="KW-1133">Transmembrane helix</keyword>
<feature type="chain" id="PRO_5040492633" evidence="10">
    <location>
        <begin position="20"/>
        <end position="328"/>
    </location>
</feature>
<reference evidence="11" key="1">
    <citation type="journal article" date="2020" name="Stud. Mycol.">
        <title>101 Dothideomycetes genomes: a test case for predicting lifestyles and emergence of pathogens.</title>
        <authorList>
            <person name="Haridas S."/>
            <person name="Albert R."/>
            <person name="Binder M."/>
            <person name="Bloem J."/>
            <person name="Labutti K."/>
            <person name="Salamov A."/>
            <person name="Andreopoulos B."/>
            <person name="Baker S."/>
            <person name="Barry K."/>
            <person name="Bills G."/>
            <person name="Bluhm B."/>
            <person name="Cannon C."/>
            <person name="Castanera R."/>
            <person name="Culley D."/>
            <person name="Daum C."/>
            <person name="Ezra D."/>
            <person name="Gonzalez J."/>
            <person name="Henrissat B."/>
            <person name="Kuo A."/>
            <person name="Liang C."/>
            <person name="Lipzen A."/>
            <person name="Lutzoni F."/>
            <person name="Magnuson J."/>
            <person name="Mondo S."/>
            <person name="Nolan M."/>
            <person name="Ohm R."/>
            <person name="Pangilinan J."/>
            <person name="Park H.-J."/>
            <person name="Ramirez L."/>
            <person name="Alfaro M."/>
            <person name="Sun H."/>
            <person name="Tritt A."/>
            <person name="Yoshinaga Y."/>
            <person name="Zwiers L.-H."/>
            <person name="Turgeon B."/>
            <person name="Goodwin S."/>
            <person name="Spatafora J."/>
            <person name="Crous P."/>
            <person name="Grigoriev I."/>
        </authorList>
    </citation>
    <scope>NUCLEOTIDE SEQUENCE</scope>
    <source>
        <strain evidence="11">CBS 260.36</strain>
    </source>
</reference>
<dbReference type="PANTHER" id="PTHR12692:SF0">
    <property type="entry name" value="GH11935P"/>
    <property type="match status" value="1"/>
</dbReference>
<comment type="caution">
    <text evidence="11">The sequence shown here is derived from an EMBL/GenBank/DDBJ whole genome shotgun (WGS) entry which is preliminary data.</text>
</comment>
<keyword evidence="4 9" id="KW-0812">Transmembrane</keyword>
<feature type="transmembrane region" description="Helical" evidence="9">
    <location>
        <begin position="264"/>
        <end position="283"/>
    </location>
</feature>
<dbReference type="PANTHER" id="PTHR12692">
    <property type="entry name" value="DOLICHYL-DIPHOSPHOOLIGOSACCHARIDE--PROTEIN GLYCOSYLTRANSFERASE-RELATED"/>
    <property type="match status" value="1"/>
</dbReference>
<keyword evidence="12" id="KW-1185">Reference proteome</keyword>
<dbReference type="OrthoDB" id="67566at2759"/>
<evidence type="ECO:0000256" key="4">
    <source>
        <dbReference type="ARBA" id="ARBA00022692"/>
    </source>
</evidence>
<dbReference type="Gene3D" id="3.40.30.10">
    <property type="entry name" value="Glutaredoxin"/>
    <property type="match status" value="1"/>
</dbReference>
<dbReference type="InterPro" id="IPR021149">
    <property type="entry name" value="OligosaccharylTrfase_OST3/OST6"/>
</dbReference>
<keyword evidence="5 10" id="KW-0732">Signal</keyword>
<comment type="subcellular location">
    <subcellularLocation>
        <location evidence="2">Endoplasmic reticulum membrane</location>
        <topology evidence="2">Multi-pass membrane protein</topology>
    </subcellularLocation>
</comment>
<evidence type="ECO:0000313" key="12">
    <source>
        <dbReference type="Proteomes" id="UP000799439"/>
    </source>
</evidence>
<comment type="function">
    <text evidence="1">Subunit of the oligosaccharyl transferase (OST) complex that catalyzes the initial transfer of a defined glycan (Glc(3)Man(9)GlcNAc(2) in eukaryotes) from the lipid carrier dolichol-pyrophosphate to an asparagine residue within an Asn-X-Ser/Thr consensus motif in nascent polypeptide chains, the first step in protein N-glycosylation. N-glycosylation occurs cotranslationally and the complex associates with the Sec61 complex at the channel-forming translocon complex that mediates protein translocation across the endoplasmic reticulum (ER). All subunits are required for a maximal enzyme activity.</text>
</comment>
<evidence type="ECO:0000256" key="2">
    <source>
        <dbReference type="ARBA" id="ARBA00004477"/>
    </source>
</evidence>
<feature type="signal peptide" evidence="10">
    <location>
        <begin position="1"/>
        <end position="19"/>
    </location>
</feature>